<dbReference type="Pfam" id="PF03184">
    <property type="entry name" value="DDE_1"/>
    <property type="match status" value="1"/>
</dbReference>
<dbReference type="InterPro" id="IPR006600">
    <property type="entry name" value="HTH_CenpB_DNA-bd_dom"/>
</dbReference>
<dbReference type="InterPro" id="IPR009057">
    <property type="entry name" value="Homeodomain-like_sf"/>
</dbReference>
<dbReference type="PANTHER" id="PTHR19303">
    <property type="entry name" value="TRANSPOSON"/>
    <property type="match status" value="1"/>
</dbReference>
<dbReference type="Gene3D" id="1.10.10.60">
    <property type="entry name" value="Homeodomain-like"/>
    <property type="match status" value="1"/>
</dbReference>
<name>A0A815PTF0_ADIRI</name>
<dbReference type="EMBL" id="CAJNOR010003851">
    <property type="protein sequence ID" value="CAF1453697.1"/>
    <property type="molecule type" value="Genomic_DNA"/>
</dbReference>
<dbReference type="SMART" id="SM00674">
    <property type="entry name" value="CENPB"/>
    <property type="match status" value="1"/>
</dbReference>
<keyword evidence="1" id="KW-0238">DNA-binding</keyword>
<dbReference type="InterPro" id="IPR004875">
    <property type="entry name" value="DDE_SF_endonuclease_dom"/>
</dbReference>
<dbReference type="InterPro" id="IPR050863">
    <property type="entry name" value="CenT-Element_Derived"/>
</dbReference>
<evidence type="ECO:0000313" key="4">
    <source>
        <dbReference type="Proteomes" id="UP000663828"/>
    </source>
</evidence>
<evidence type="ECO:0000259" key="2">
    <source>
        <dbReference type="PROSITE" id="PS51253"/>
    </source>
</evidence>
<comment type="caution">
    <text evidence="3">The sequence shown here is derived from an EMBL/GenBank/DDBJ whole genome shotgun (WGS) entry which is preliminary data.</text>
</comment>
<reference evidence="3" key="1">
    <citation type="submission" date="2021-02" db="EMBL/GenBank/DDBJ databases">
        <authorList>
            <person name="Nowell W R."/>
        </authorList>
    </citation>
    <scope>NUCLEOTIDE SEQUENCE</scope>
</reference>
<dbReference type="GO" id="GO:0003677">
    <property type="term" value="F:DNA binding"/>
    <property type="evidence" value="ECO:0007669"/>
    <property type="project" value="UniProtKB-KW"/>
</dbReference>
<evidence type="ECO:0000256" key="1">
    <source>
        <dbReference type="ARBA" id="ARBA00023125"/>
    </source>
</evidence>
<dbReference type="Proteomes" id="UP000663828">
    <property type="component" value="Unassembled WGS sequence"/>
</dbReference>
<protein>
    <recommendedName>
        <fullName evidence="2">HTH CENPB-type domain-containing protein</fullName>
    </recommendedName>
</protein>
<sequence length="430" mass="49751">MNTSRRNDLTLEQKVDLRKAKDRGLSHRELSNKFSLSLGGVSNILKRKYEYMNDYEANQSRNVKRKIKGEFSQELNDQVFDWFVIQRSKNIPISGPIIQEYARNIAEQLGDTTGTFKATNGWLDRFRTRYNIQFRLICGESRSVDVNVVEDWKIRLPNIIEHYNPSYVFNFDETGLFYKLMPDRSLTLDKNDCKGGKKSKDRYTVMLCANWLGNEKLKPIVIGKSARLRCFKNIDMTKLPVSWYSNRAAWMNTNTTAKIQLMDQGVIRAFKAHYKPGFKKPTGANDLIPVDAIEMSDGDLPSKDKPIDELDKVLKYLSIDGKVISANDFVNIHEDIPVFNEWNDSVEKIVMINDLDASESDNSEDAPTEDPPSLAESREMIRRLRLLSTTQQPDLHRLVIQMQSKLTDILLDWNVARQRSIYDYFKPLNL</sequence>
<accession>A0A815PTF0</accession>
<keyword evidence="4" id="KW-1185">Reference proteome</keyword>
<dbReference type="AlphaFoldDB" id="A0A815PTF0"/>
<dbReference type="PANTHER" id="PTHR19303:SF73">
    <property type="entry name" value="PROTEIN PDC2"/>
    <property type="match status" value="1"/>
</dbReference>
<dbReference type="PROSITE" id="PS51253">
    <property type="entry name" value="HTH_CENPB"/>
    <property type="match status" value="1"/>
</dbReference>
<dbReference type="GO" id="GO:0005634">
    <property type="term" value="C:nucleus"/>
    <property type="evidence" value="ECO:0007669"/>
    <property type="project" value="TreeGrafter"/>
</dbReference>
<proteinExistence type="predicted"/>
<feature type="domain" description="HTH CENPB-type" evidence="2">
    <location>
        <begin position="63"/>
        <end position="136"/>
    </location>
</feature>
<gene>
    <name evidence="3" type="ORF">XAT740_LOCUS37028</name>
</gene>
<dbReference type="Pfam" id="PF03221">
    <property type="entry name" value="HTH_Tnp_Tc5"/>
    <property type="match status" value="1"/>
</dbReference>
<organism evidence="3 4">
    <name type="scientific">Adineta ricciae</name>
    <name type="common">Rotifer</name>
    <dbReference type="NCBI Taxonomy" id="249248"/>
    <lineage>
        <taxon>Eukaryota</taxon>
        <taxon>Metazoa</taxon>
        <taxon>Spiralia</taxon>
        <taxon>Gnathifera</taxon>
        <taxon>Rotifera</taxon>
        <taxon>Eurotatoria</taxon>
        <taxon>Bdelloidea</taxon>
        <taxon>Adinetida</taxon>
        <taxon>Adinetidae</taxon>
        <taxon>Adineta</taxon>
    </lineage>
</organism>
<feature type="non-terminal residue" evidence="3">
    <location>
        <position position="1"/>
    </location>
</feature>
<evidence type="ECO:0000313" key="3">
    <source>
        <dbReference type="EMBL" id="CAF1453697.1"/>
    </source>
</evidence>
<dbReference type="SUPFAM" id="SSF46689">
    <property type="entry name" value="Homeodomain-like"/>
    <property type="match status" value="1"/>
</dbReference>